<sequence length="50" mass="5190">MTNALEDTNRRSFIAFALAASTVDVAIADTSAANAASKASATENKKHQHA</sequence>
<reference evidence="1" key="1">
    <citation type="submission" date="2022-06" db="EMBL/GenBank/DDBJ databases">
        <authorList>
            <person name="Sun Q."/>
        </authorList>
    </citation>
    <scope>NUCLEOTIDE SEQUENCE</scope>
    <source>
        <strain evidence="1">S101</strain>
    </source>
</reference>
<dbReference type="RefSeq" id="WP_210059102.1">
    <property type="nucleotide sequence ID" value="NZ_JAMXLX010000008.1"/>
</dbReference>
<proteinExistence type="predicted"/>
<name>A0AAJ1C1X7_9HYPH</name>
<protein>
    <submittedName>
        <fullName evidence="1">Uncharacterized protein</fullName>
    </submittedName>
</protein>
<organism evidence="1 2">
    <name type="scientific">Ciceribacter sichuanensis</name>
    <dbReference type="NCBI Taxonomy" id="2949647"/>
    <lineage>
        <taxon>Bacteria</taxon>
        <taxon>Pseudomonadati</taxon>
        <taxon>Pseudomonadota</taxon>
        <taxon>Alphaproteobacteria</taxon>
        <taxon>Hyphomicrobiales</taxon>
        <taxon>Rhizobiaceae</taxon>
        <taxon>Ciceribacter</taxon>
    </lineage>
</organism>
<accession>A0AAJ1C1X7</accession>
<gene>
    <name evidence="1" type="ORF">NBH21_21260</name>
</gene>
<dbReference type="AlphaFoldDB" id="A0AAJ1C1X7"/>
<evidence type="ECO:0000313" key="2">
    <source>
        <dbReference type="Proteomes" id="UP001155380"/>
    </source>
</evidence>
<dbReference type="Proteomes" id="UP001155380">
    <property type="component" value="Unassembled WGS sequence"/>
</dbReference>
<evidence type="ECO:0000313" key="1">
    <source>
        <dbReference type="EMBL" id="MCO5959313.1"/>
    </source>
</evidence>
<dbReference type="EMBL" id="JAMXLX010000008">
    <property type="protein sequence ID" value="MCO5959313.1"/>
    <property type="molecule type" value="Genomic_DNA"/>
</dbReference>
<comment type="caution">
    <text evidence="1">The sequence shown here is derived from an EMBL/GenBank/DDBJ whole genome shotgun (WGS) entry which is preliminary data.</text>
</comment>